<evidence type="ECO:0000256" key="1">
    <source>
        <dbReference type="SAM" id="MobiDB-lite"/>
    </source>
</evidence>
<comment type="caution">
    <text evidence="2">The sequence shown here is derived from an EMBL/GenBank/DDBJ whole genome shotgun (WGS) entry which is preliminary data.</text>
</comment>
<feature type="compositionally biased region" description="Polar residues" evidence="1">
    <location>
        <begin position="148"/>
        <end position="167"/>
    </location>
</feature>
<feature type="compositionally biased region" description="Basic and acidic residues" evidence="1">
    <location>
        <begin position="1"/>
        <end position="19"/>
    </location>
</feature>
<reference evidence="2 3" key="1">
    <citation type="submission" date="2024-03" db="EMBL/GenBank/DDBJ databases">
        <title>The genome assembly and annotation of the cricket Gryllus longicercus Weissman &amp; Gray.</title>
        <authorList>
            <person name="Szrajer S."/>
            <person name="Gray D."/>
            <person name="Ylla G."/>
        </authorList>
    </citation>
    <scope>NUCLEOTIDE SEQUENCE [LARGE SCALE GENOMIC DNA]</scope>
    <source>
        <strain evidence="2">DAG 2021-001</strain>
        <tissue evidence="2">Whole body minus gut</tissue>
    </source>
</reference>
<sequence length="167" mass="17550">MGRDGEDGARRGEARDCRRVRAMRGGAGRGGAGRARQNTQTGPGSGRAKGRRGWGRGGPVAATRPPPPPPPARAPRWTARVRCPRQSTPPKPHRRLIMHACALPASAGRRGAAGGGGGRGEGAPKRRPEAGDLHDDPEREFGKGTGQGQLQKSLTVTNGRMDSKSQF</sequence>
<dbReference type="AlphaFoldDB" id="A0AAN9YUL1"/>
<keyword evidence="3" id="KW-1185">Reference proteome</keyword>
<evidence type="ECO:0000313" key="2">
    <source>
        <dbReference type="EMBL" id="KAK7789950.1"/>
    </source>
</evidence>
<organism evidence="2 3">
    <name type="scientific">Gryllus longicercus</name>
    <dbReference type="NCBI Taxonomy" id="2509291"/>
    <lineage>
        <taxon>Eukaryota</taxon>
        <taxon>Metazoa</taxon>
        <taxon>Ecdysozoa</taxon>
        <taxon>Arthropoda</taxon>
        <taxon>Hexapoda</taxon>
        <taxon>Insecta</taxon>
        <taxon>Pterygota</taxon>
        <taxon>Neoptera</taxon>
        <taxon>Polyneoptera</taxon>
        <taxon>Orthoptera</taxon>
        <taxon>Ensifera</taxon>
        <taxon>Gryllidea</taxon>
        <taxon>Grylloidea</taxon>
        <taxon>Gryllidae</taxon>
        <taxon>Gryllinae</taxon>
        <taxon>Gryllus</taxon>
    </lineage>
</organism>
<feature type="compositionally biased region" description="Basic and acidic residues" evidence="1">
    <location>
        <begin position="122"/>
        <end position="142"/>
    </location>
</feature>
<feature type="compositionally biased region" description="Gly residues" evidence="1">
    <location>
        <begin position="111"/>
        <end position="121"/>
    </location>
</feature>
<evidence type="ECO:0000313" key="3">
    <source>
        <dbReference type="Proteomes" id="UP001378592"/>
    </source>
</evidence>
<feature type="region of interest" description="Disordered" evidence="1">
    <location>
        <begin position="1"/>
        <end position="167"/>
    </location>
</feature>
<protein>
    <submittedName>
        <fullName evidence="2">Uncharacterized protein</fullName>
    </submittedName>
</protein>
<proteinExistence type="predicted"/>
<feature type="compositionally biased region" description="Pro residues" evidence="1">
    <location>
        <begin position="64"/>
        <end position="73"/>
    </location>
</feature>
<dbReference type="Proteomes" id="UP001378592">
    <property type="component" value="Unassembled WGS sequence"/>
</dbReference>
<name>A0AAN9YUL1_9ORTH</name>
<gene>
    <name evidence="2" type="ORF">R5R35_004007</name>
</gene>
<accession>A0AAN9YUL1</accession>
<dbReference type="EMBL" id="JAZDUA010000685">
    <property type="protein sequence ID" value="KAK7789950.1"/>
    <property type="molecule type" value="Genomic_DNA"/>
</dbReference>